<keyword evidence="19" id="KW-1185">Reference proteome</keyword>
<dbReference type="Pfam" id="PF04750">
    <property type="entry name" value="Far-17a_AIG1"/>
    <property type="match status" value="1"/>
</dbReference>
<evidence type="ECO:0000313" key="19">
    <source>
        <dbReference type="Proteomes" id="UP000299102"/>
    </source>
</evidence>
<reference evidence="18 19" key="1">
    <citation type="journal article" date="2019" name="Commun. Biol.">
        <title>The bagworm genome reveals a unique fibroin gene that provides high tensile strength.</title>
        <authorList>
            <person name="Kono N."/>
            <person name="Nakamura H."/>
            <person name="Ohtoshi R."/>
            <person name="Tomita M."/>
            <person name="Numata K."/>
            <person name="Arakawa K."/>
        </authorList>
    </citation>
    <scope>NUCLEOTIDE SEQUENCE [LARGE SCALE GENOMIC DNA]</scope>
</reference>
<evidence type="ECO:0000256" key="5">
    <source>
        <dbReference type="ARBA" id="ARBA00022989"/>
    </source>
</evidence>
<evidence type="ECO:0000256" key="3">
    <source>
        <dbReference type="ARBA" id="ARBA00009300"/>
    </source>
</evidence>
<sequence length="297" mass="34958">MFNVQSVPKGGFKKSKIIRAYCRDRSRDASNSAAMQPKLSHLRLLGYVTTIVLHLGNSIWLIKGHAAAVGDVDLKYFRHFQYRYFTVWTFAIQIFHAFLGVICEILIWKNLKTVNYSLPKHLRRARDTIFASIVVPTTFLVSTFFWTIFIYDRELIYPAFIDRVLSTLNNHIMHTFIVLPATWEMVTQPRNQPRSHRRYIAHLGFHIFVYIFVMVYSYIETGEWIYPLYGKLYGTIYFYLLIVLQLISALLFYHMQWAFTRLPVSDRPYSRGGVCRPGPGLREPYRTYPQAHDLHVK</sequence>
<evidence type="ECO:0000313" key="18">
    <source>
        <dbReference type="EMBL" id="GBP64281.1"/>
    </source>
</evidence>
<dbReference type="Proteomes" id="UP000299102">
    <property type="component" value="Unassembled WGS sequence"/>
</dbReference>
<feature type="transmembrane region" description="Helical" evidence="17">
    <location>
        <begin position="171"/>
        <end position="187"/>
    </location>
</feature>
<organism evidence="18 19">
    <name type="scientific">Eumeta variegata</name>
    <name type="common">Bagworm moth</name>
    <name type="synonym">Eumeta japonica</name>
    <dbReference type="NCBI Taxonomy" id="151549"/>
    <lineage>
        <taxon>Eukaryota</taxon>
        <taxon>Metazoa</taxon>
        <taxon>Ecdysozoa</taxon>
        <taxon>Arthropoda</taxon>
        <taxon>Hexapoda</taxon>
        <taxon>Insecta</taxon>
        <taxon>Pterygota</taxon>
        <taxon>Neoptera</taxon>
        <taxon>Endopterygota</taxon>
        <taxon>Lepidoptera</taxon>
        <taxon>Glossata</taxon>
        <taxon>Ditrysia</taxon>
        <taxon>Tineoidea</taxon>
        <taxon>Psychidae</taxon>
        <taxon>Oiketicinae</taxon>
        <taxon>Eumeta</taxon>
    </lineage>
</organism>
<comment type="caution">
    <text evidence="18">The sequence shown here is derived from an EMBL/GenBank/DDBJ whole genome shotgun (WGS) entry which is preliminary data.</text>
</comment>
<evidence type="ECO:0000256" key="10">
    <source>
        <dbReference type="ARBA" id="ARBA00048680"/>
    </source>
</evidence>
<comment type="catalytic activity">
    <reaction evidence="7">
        <text>12-hexadecanoyloxy-octadecanoate + H2O = 12-hydroxyoctadecanoate + hexadecanoate + H(+)</text>
        <dbReference type="Rhea" id="RHEA:52056"/>
        <dbReference type="ChEBI" id="CHEBI:7896"/>
        <dbReference type="ChEBI" id="CHEBI:15377"/>
        <dbReference type="ChEBI" id="CHEBI:15378"/>
        <dbReference type="ChEBI" id="CHEBI:83677"/>
        <dbReference type="ChEBI" id="CHEBI:84201"/>
    </reaction>
    <physiologicalReaction direction="left-to-right" evidence="7">
        <dbReference type="Rhea" id="RHEA:52057"/>
    </physiologicalReaction>
</comment>
<dbReference type="AlphaFoldDB" id="A0A4C1XKG8"/>
<evidence type="ECO:0000256" key="6">
    <source>
        <dbReference type="ARBA" id="ARBA00023136"/>
    </source>
</evidence>
<evidence type="ECO:0000256" key="14">
    <source>
        <dbReference type="ARBA" id="ARBA00049296"/>
    </source>
</evidence>
<evidence type="ECO:0000256" key="2">
    <source>
        <dbReference type="ARBA" id="ARBA00004127"/>
    </source>
</evidence>
<evidence type="ECO:0000256" key="1">
    <source>
        <dbReference type="ARBA" id="ARBA00000923"/>
    </source>
</evidence>
<dbReference type="PANTHER" id="PTHR10989">
    <property type="entry name" value="ANDROGEN-INDUCED PROTEIN 1-RELATED"/>
    <property type="match status" value="1"/>
</dbReference>
<protein>
    <submittedName>
        <fullName evidence="18">Androgen-dependent TFPI-regulating protein</fullName>
    </submittedName>
</protein>
<feature type="transmembrane region" description="Helical" evidence="17">
    <location>
        <begin position="44"/>
        <end position="62"/>
    </location>
</feature>
<comment type="catalytic activity">
    <reaction evidence="1">
        <text>9-(9Z-hexadecenoyloxy)-octadecanoate + H2O = (9Z)-hexadecenoate + 9-hydroxy-octadecanoate + H(+)</text>
        <dbReference type="Rhea" id="RHEA:52068"/>
        <dbReference type="ChEBI" id="CHEBI:15377"/>
        <dbReference type="ChEBI" id="CHEBI:15378"/>
        <dbReference type="ChEBI" id="CHEBI:32372"/>
        <dbReference type="ChEBI" id="CHEBI:136286"/>
        <dbReference type="ChEBI" id="CHEBI:136309"/>
    </reaction>
    <physiologicalReaction direction="left-to-right" evidence="1">
        <dbReference type="Rhea" id="RHEA:52069"/>
    </physiologicalReaction>
</comment>
<dbReference type="PANTHER" id="PTHR10989:SF16">
    <property type="entry name" value="AT02829P-RELATED"/>
    <property type="match status" value="1"/>
</dbReference>
<dbReference type="GO" id="GO:0016020">
    <property type="term" value="C:membrane"/>
    <property type="evidence" value="ECO:0007669"/>
    <property type="project" value="InterPro"/>
</dbReference>
<accession>A0A4C1XKG8</accession>
<feature type="transmembrane region" description="Helical" evidence="17">
    <location>
        <begin position="199"/>
        <end position="219"/>
    </location>
</feature>
<feature type="transmembrane region" description="Helical" evidence="17">
    <location>
        <begin position="129"/>
        <end position="151"/>
    </location>
</feature>
<evidence type="ECO:0000256" key="13">
    <source>
        <dbReference type="ARBA" id="ARBA00049221"/>
    </source>
</evidence>
<feature type="transmembrane region" description="Helical" evidence="17">
    <location>
        <begin position="231"/>
        <end position="253"/>
    </location>
</feature>
<comment type="catalytic activity">
    <reaction evidence="10">
        <text>12-octadecanoyloxy-octadecanoate + H2O = 12-hydroxyoctadecanoate + octadecanoate + H(+)</text>
        <dbReference type="Rhea" id="RHEA:52080"/>
        <dbReference type="ChEBI" id="CHEBI:15377"/>
        <dbReference type="ChEBI" id="CHEBI:15378"/>
        <dbReference type="ChEBI" id="CHEBI:25629"/>
        <dbReference type="ChEBI" id="CHEBI:84201"/>
        <dbReference type="ChEBI" id="CHEBI:136330"/>
    </reaction>
    <physiologicalReaction direction="left-to-right" evidence="10">
        <dbReference type="Rhea" id="RHEA:52081"/>
    </physiologicalReaction>
</comment>
<feature type="transmembrane region" description="Helical" evidence="17">
    <location>
        <begin position="82"/>
        <end position="108"/>
    </location>
</feature>
<comment type="catalytic activity">
    <reaction evidence="11">
        <text>12-(9Z-octadecenoyloxy)-octadecanoate + H2O = 12-hydroxyoctadecanoate + (9Z)-octadecenoate + H(+)</text>
        <dbReference type="Rhea" id="RHEA:52060"/>
        <dbReference type="ChEBI" id="CHEBI:15377"/>
        <dbReference type="ChEBI" id="CHEBI:15378"/>
        <dbReference type="ChEBI" id="CHEBI:30823"/>
        <dbReference type="ChEBI" id="CHEBI:84201"/>
        <dbReference type="ChEBI" id="CHEBI:136302"/>
    </reaction>
    <physiologicalReaction direction="left-to-right" evidence="11">
        <dbReference type="Rhea" id="RHEA:52061"/>
    </physiologicalReaction>
</comment>
<comment type="catalytic activity">
    <reaction evidence="15">
        <text>13-(9Z-hexadecenoyloxy)-octadecanoate + H2O = 13-hydroxy-octadecanoate + (9Z)-hexadecenoate + H(+)</text>
        <dbReference type="Rhea" id="RHEA:52076"/>
        <dbReference type="ChEBI" id="CHEBI:15377"/>
        <dbReference type="ChEBI" id="CHEBI:15378"/>
        <dbReference type="ChEBI" id="CHEBI:32372"/>
        <dbReference type="ChEBI" id="CHEBI:136304"/>
        <dbReference type="ChEBI" id="CHEBI:136315"/>
    </reaction>
    <physiologicalReaction direction="left-to-right" evidence="15">
        <dbReference type="Rhea" id="RHEA:52077"/>
    </physiologicalReaction>
</comment>
<name>A0A4C1XKG8_EUMVA</name>
<evidence type="ECO:0000256" key="4">
    <source>
        <dbReference type="ARBA" id="ARBA00022692"/>
    </source>
</evidence>
<dbReference type="OrthoDB" id="1898221at2759"/>
<comment type="subcellular location">
    <subcellularLocation>
        <location evidence="2">Endomembrane system</location>
        <topology evidence="2">Multi-pass membrane protein</topology>
    </subcellularLocation>
</comment>
<evidence type="ECO:0000256" key="9">
    <source>
        <dbReference type="ARBA" id="ARBA00047863"/>
    </source>
</evidence>
<evidence type="ECO:0000256" key="7">
    <source>
        <dbReference type="ARBA" id="ARBA00047368"/>
    </source>
</evidence>
<dbReference type="InterPro" id="IPR006838">
    <property type="entry name" value="ADTRP_AIG1"/>
</dbReference>
<dbReference type="EMBL" id="BGZK01000893">
    <property type="protein sequence ID" value="GBP64281.1"/>
    <property type="molecule type" value="Genomic_DNA"/>
</dbReference>
<comment type="catalytic activity">
    <reaction evidence="14">
        <text>13-(9Z-octadecenoyloxy)-octadecanoate + H2O = 13-hydroxy-octadecanoate + (9Z)-octadecenoate + H(+)</text>
        <dbReference type="Rhea" id="RHEA:52064"/>
        <dbReference type="ChEBI" id="CHEBI:15377"/>
        <dbReference type="ChEBI" id="CHEBI:15378"/>
        <dbReference type="ChEBI" id="CHEBI:30823"/>
        <dbReference type="ChEBI" id="CHEBI:136303"/>
        <dbReference type="ChEBI" id="CHEBI:136304"/>
    </reaction>
    <physiologicalReaction direction="left-to-right" evidence="14">
        <dbReference type="Rhea" id="RHEA:52065"/>
    </physiologicalReaction>
</comment>
<evidence type="ECO:0000256" key="15">
    <source>
        <dbReference type="ARBA" id="ARBA00049322"/>
    </source>
</evidence>
<comment type="catalytic activity">
    <reaction evidence="13">
        <text>9-octadecanoyloxy-octadecanoate + H2O = 9-hydroxy-octadecanoate + octadecanoate + H(+)</text>
        <dbReference type="Rhea" id="RHEA:52096"/>
        <dbReference type="ChEBI" id="CHEBI:15377"/>
        <dbReference type="ChEBI" id="CHEBI:15378"/>
        <dbReference type="ChEBI" id="CHEBI:25629"/>
        <dbReference type="ChEBI" id="CHEBI:136286"/>
        <dbReference type="ChEBI" id="CHEBI:136373"/>
    </reaction>
    <physiologicalReaction direction="left-to-right" evidence="13">
        <dbReference type="Rhea" id="RHEA:52097"/>
    </physiologicalReaction>
</comment>
<comment type="catalytic activity">
    <reaction evidence="16">
        <text>12-(9Z-hexadecenoyloxy)-octadecanoate + H2O = 12-hydroxyoctadecanoate + (9Z)-hexadecenoate + H(+)</text>
        <dbReference type="Rhea" id="RHEA:52072"/>
        <dbReference type="ChEBI" id="CHEBI:15377"/>
        <dbReference type="ChEBI" id="CHEBI:15378"/>
        <dbReference type="ChEBI" id="CHEBI:32372"/>
        <dbReference type="ChEBI" id="CHEBI:84201"/>
        <dbReference type="ChEBI" id="CHEBI:136312"/>
    </reaction>
    <physiologicalReaction direction="left-to-right" evidence="16">
        <dbReference type="Rhea" id="RHEA:52073"/>
    </physiologicalReaction>
</comment>
<comment type="similarity">
    <text evidence="3">Belongs to the AIG1 family.</text>
</comment>
<proteinExistence type="inferred from homology"/>
<comment type="catalytic activity">
    <reaction evidence="9">
        <text>9-hexadecanoyloxy-octadecanoate + H2O = 9-hydroxy-octadecanoate + hexadecanoate + H(+)</text>
        <dbReference type="Rhea" id="RHEA:52052"/>
        <dbReference type="ChEBI" id="CHEBI:7896"/>
        <dbReference type="ChEBI" id="CHEBI:15377"/>
        <dbReference type="ChEBI" id="CHEBI:15378"/>
        <dbReference type="ChEBI" id="CHEBI:83670"/>
        <dbReference type="ChEBI" id="CHEBI:136286"/>
    </reaction>
    <physiologicalReaction direction="left-to-right" evidence="9">
        <dbReference type="Rhea" id="RHEA:52053"/>
    </physiologicalReaction>
</comment>
<evidence type="ECO:0000256" key="12">
    <source>
        <dbReference type="ARBA" id="ARBA00048800"/>
    </source>
</evidence>
<comment type="catalytic activity">
    <reaction evidence="12">
        <text>9-(9Z-octadecenoyloxy)-octadecanoate + H2O = 9-hydroxy-octadecanoate + (9Z)-octadecenoate + H(+)</text>
        <dbReference type="Rhea" id="RHEA:52048"/>
        <dbReference type="ChEBI" id="CHEBI:15377"/>
        <dbReference type="ChEBI" id="CHEBI:15378"/>
        <dbReference type="ChEBI" id="CHEBI:30823"/>
        <dbReference type="ChEBI" id="CHEBI:136282"/>
        <dbReference type="ChEBI" id="CHEBI:136286"/>
    </reaction>
    <physiologicalReaction direction="left-to-right" evidence="12">
        <dbReference type="Rhea" id="RHEA:52049"/>
    </physiologicalReaction>
</comment>
<evidence type="ECO:0000256" key="8">
    <source>
        <dbReference type="ARBA" id="ARBA00047427"/>
    </source>
</evidence>
<dbReference type="GO" id="GO:0012505">
    <property type="term" value="C:endomembrane system"/>
    <property type="evidence" value="ECO:0007669"/>
    <property type="project" value="UniProtKB-SubCell"/>
</dbReference>
<keyword evidence="5 17" id="KW-1133">Transmembrane helix</keyword>
<evidence type="ECO:0000256" key="17">
    <source>
        <dbReference type="SAM" id="Phobius"/>
    </source>
</evidence>
<keyword evidence="6 17" id="KW-0472">Membrane</keyword>
<gene>
    <name evidence="18" type="primary">ADTRP</name>
    <name evidence="18" type="ORF">EVAR_45329_1</name>
</gene>
<evidence type="ECO:0000256" key="16">
    <source>
        <dbReference type="ARBA" id="ARBA00049428"/>
    </source>
</evidence>
<evidence type="ECO:0000256" key="11">
    <source>
        <dbReference type="ARBA" id="ARBA00048701"/>
    </source>
</evidence>
<keyword evidence="4 17" id="KW-0812">Transmembrane</keyword>
<comment type="catalytic activity">
    <reaction evidence="8">
        <text>13-octadecanoyloxy-octadecanoate + H2O = 13-hydroxy-octadecanoate + octadecanoate + H(+)</text>
        <dbReference type="Rhea" id="RHEA:52084"/>
        <dbReference type="ChEBI" id="CHEBI:15377"/>
        <dbReference type="ChEBI" id="CHEBI:15378"/>
        <dbReference type="ChEBI" id="CHEBI:25629"/>
        <dbReference type="ChEBI" id="CHEBI:136304"/>
        <dbReference type="ChEBI" id="CHEBI:136335"/>
    </reaction>
    <physiologicalReaction direction="left-to-right" evidence="8">
        <dbReference type="Rhea" id="RHEA:52085"/>
    </physiologicalReaction>
</comment>